<evidence type="ECO:0000313" key="9">
    <source>
        <dbReference type="Proteomes" id="UP000275078"/>
    </source>
</evidence>
<comment type="caution">
    <text evidence="7">Lacks conserved residue(s) required for the propagation of feature annotation.</text>
</comment>
<keyword evidence="5 7" id="KW-1133">Transmembrane helix</keyword>
<gene>
    <name evidence="8" type="ORF">BJ508DRAFT_89814</name>
</gene>
<sequence>MSAEHVQCMMYPNPQHNDAIIPTSTAAATSAFMRPNEDYTAAQAPTVVRQPSLPSAPPPIPRTITTRLYISHFLSTWNSRLFEYAAVLFLASIYPNTLMRMSIYALVRSGSAILFSPTVGRWIDKGNRLSVVRASIVWQRLAVAASCGIFWVLEWRVKSVRGGRGNDGMFAALVLLACVEKMASVMNLVSVERDWVVVIAGDRHAELQVLNARIRRIDLFCKLFGPLAISFVNDASVIAAVWATLGMNLASIVVEYLCIAKVYKFVPELQRPSRDHGTEQSLPALQPNRYRRNNRSLTTIMSQYLLGAVNLILPLKSLPFYFSHPTFLPSISLSLLYLTVLSFSGSFITFLLSSKVTSTHVGIARAVSTVFGLSATWIAPRIMGRIGKVRGGVWFLWWQMLSLAGGVAWFFSWNSNMGKAWGLVAGVIVSRVGLWGFDLCVQGIVQEEVDEAHRGSFSTVETSFANLFELLSYVTTIIWARPDQFK</sequence>
<evidence type="ECO:0000256" key="5">
    <source>
        <dbReference type="ARBA" id="ARBA00022989"/>
    </source>
</evidence>
<keyword evidence="9" id="KW-1185">Reference proteome</keyword>
<protein>
    <recommendedName>
        <fullName evidence="7">Solute carrier family 40 member</fullName>
    </recommendedName>
</protein>
<keyword evidence="3 7" id="KW-0813">Transport</keyword>
<dbReference type="OrthoDB" id="648861at2759"/>
<keyword evidence="6 7" id="KW-0472">Membrane</keyword>
<comment type="similarity">
    <text evidence="2 7">Belongs to the ferroportin (FP) (TC 2.A.100) family. SLC40A subfamily.</text>
</comment>
<feature type="transmembrane region" description="Helical" evidence="7">
    <location>
        <begin position="327"/>
        <end position="351"/>
    </location>
</feature>
<evidence type="ECO:0000256" key="3">
    <source>
        <dbReference type="ARBA" id="ARBA00022448"/>
    </source>
</evidence>
<comment type="subcellular location">
    <subcellularLocation>
        <location evidence="1 7">Membrane</location>
        <topology evidence="1 7">Multi-pass membrane protein</topology>
    </subcellularLocation>
</comment>
<reference evidence="8 9" key="1">
    <citation type="journal article" date="2018" name="Nat. Ecol. Evol.">
        <title>Pezizomycetes genomes reveal the molecular basis of ectomycorrhizal truffle lifestyle.</title>
        <authorList>
            <person name="Murat C."/>
            <person name="Payen T."/>
            <person name="Noel B."/>
            <person name="Kuo A."/>
            <person name="Morin E."/>
            <person name="Chen J."/>
            <person name="Kohler A."/>
            <person name="Krizsan K."/>
            <person name="Balestrini R."/>
            <person name="Da Silva C."/>
            <person name="Montanini B."/>
            <person name="Hainaut M."/>
            <person name="Levati E."/>
            <person name="Barry K.W."/>
            <person name="Belfiori B."/>
            <person name="Cichocki N."/>
            <person name="Clum A."/>
            <person name="Dockter R.B."/>
            <person name="Fauchery L."/>
            <person name="Guy J."/>
            <person name="Iotti M."/>
            <person name="Le Tacon F."/>
            <person name="Lindquist E.A."/>
            <person name="Lipzen A."/>
            <person name="Malagnac F."/>
            <person name="Mello A."/>
            <person name="Molinier V."/>
            <person name="Miyauchi S."/>
            <person name="Poulain J."/>
            <person name="Riccioni C."/>
            <person name="Rubini A."/>
            <person name="Sitrit Y."/>
            <person name="Splivallo R."/>
            <person name="Traeger S."/>
            <person name="Wang M."/>
            <person name="Zifcakova L."/>
            <person name="Wipf D."/>
            <person name="Zambonelli A."/>
            <person name="Paolocci F."/>
            <person name="Nowrousian M."/>
            <person name="Ottonello S."/>
            <person name="Baldrian P."/>
            <person name="Spatafora J.W."/>
            <person name="Henrissat B."/>
            <person name="Nagy L.G."/>
            <person name="Aury J.M."/>
            <person name="Wincker P."/>
            <person name="Grigoriev I.V."/>
            <person name="Bonfante P."/>
            <person name="Martin F.M."/>
        </authorList>
    </citation>
    <scope>NUCLEOTIDE SEQUENCE [LARGE SCALE GENOMIC DNA]</scope>
    <source>
        <strain evidence="8 9">RN42</strain>
    </source>
</reference>
<dbReference type="SUPFAM" id="SSF103473">
    <property type="entry name" value="MFS general substrate transporter"/>
    <property type="match status" value="1"/>
</dbReference>
<name>A0A3N4HAF6_ASCIM</name>
<keyword evidence="4 7" id="KW-0812">Transmembrane</keyword>
<dbReference type="GO" id="GO:0005381">
    <property type="term" value="F:iron ion transmembrane transporter activity"/>
    <property type="evidence" value="ECO:0007669"/>
    <property type="project" value="UniProtKB-UniRule"/>
</dbReference>
<organism evidence="8 9">
    <name type="scientific">Ascobolus immersus RN42</name>
    <dbReference type="NCBI Taxonomy" id="1160509"/>
    <lineage>
        <taxon>Eukaryota</taxon>
        <taxon>Fungi</taxon>
        <taxon>Dikarya</taxon>
        <taxon>Ascomycota</taxon>
        <taxon>Pezizomycotina</taxon>
        <taxon>Pezizomycetes</taxon>
        <taxon>Pezizales</taxon>
        <taxon>Ascobolaceae</taxon>
        <taxon>Ascobolus</taxon>
    </lineage>
</organism>
<evidence type="ECO:0000313" key="8">
    <source>
        <dbReference type="EMBL" id="RPA71539.1"/>
    </source>
</evidence>
<dbReference type="Pfam" id="PF06963">
    <property type="entry name" value="FPN1"/>
    <property type="match status" value="1"/>
</dbReference>
<evidence type="ECO:0000256" key="4">
    <source>
        <dbReference type="ARBA" id="ARBA00022692"/>
    </source>
</evidence>
<dbReference type="GO" id="GO:0016020">
    <property type="term" value="C:membrane"/>
    <property type="evidence" value="ECO:0007669"/>
    <property type="project" value="UniProtKB-SubCell"/>
</dbReference>
<evidence type="ECO:0000256" key="1">
    <source>
        <dbReference type="ARBA" id="ARBA00004141"/>
    </source>
</evidence>
<dbReference type="InterPro" id="IPR036259">
    <property type="entry name" value="MFS_trans_sf"/>
</dbReference>
<evidence type="ECO:0000256" key="7">
    <source>
        <dbReference type="RuleBase" id="RU365065"/>
    </source>
</evidence>
<dbReference type="Gene3D" id="1.20.1250.20">
    <property type="entry name" value="MFS general substrate transporter like domains"/>
    <property type="match status" value="1"/>
</dbReference>
<dbReference type="AlphaFoldDB" id="A0A3N4HAF6"/>
<dbReference type="PANTHER" id="PTHR11660">
    <property type="entry name" value="SOLUTE CARRIER FAMILY 40 MEMBER"/>
    <property type="match status" value="1"/>
</dbReference>
<dbReference type="InterPro" id="IPR009716">
    <property type="entry name" value="Ferroportin-1"/>
</dbReference>
<evidence type="ECO:0000256" key="2">
    <source>
        <dbReference type="ARBA" id="ARBA00006279"/>
    </source>
</evidence>
<feature type="transmembrane region" description="Helical" evidence="7">
    <location>
        <begin position="363"/>
        <end position="383"/>
    </location>
</feature>
<dbReference type="CDD" id="cd17480">
    <property type="entry name" value="MFS_SLC40A1_like"/>
    <property type="match status" value="1"/>
</dbReference>
<proteinExistence type="inferred from homology"/>
<keyword evidence="7" id="KW-0406">Ion transport</keyword>
<comment type="function">
    <text evidence="7">May be involved in iron transport and iron homeostasis.</text>
</comment>
<evidence type="ECO:0000256" key="6">
    <source>
        <dbReference type="ARBA" id="ARBA00023136"/>
    </source>
</evidence>
<dbReference type="Proteomes" id="UP000275078">
    <property type="component" value="Unassembled WGS sequence"/>
</dbReference>
<dbReference type="EMBL" id="ML119919">
    <property type="protein sequence ID" value="RPA71539.1"/>
    <property type="molecule type" value="Genomic_DNA"/>
</dbReference>
<dbReference type="PANTHER" id="PTHR11660:SF57">
    <property type="entry name" value="SOLUTE CARRIER FAMILY 40 MEMBER"/>
    <property type="match status" value="1"/>
</dbReference>
<feature type="transmembrane region" description="Helical" evidence="7">
    <location>
        <begin position="297"/>
        <end position="315"/>
    </location>
</feature>
<feature type="transmembrane region" description="Helical" evidence="7">
    <location>
        <begin position="249"/>
        <end position="266"/>
    </location>
</feature>
<dbReference type="STRING" id="1160509.A0A3N4HAF6"/>
<accession>A0A3N4HAF6</accession>
<feature type="transmembrane region" description="Helical" evidence="7">
    <location>
        <begin position="395"/>
        <end position="413"/>
    </location>
</feature>